<dbReference type="AlphaFoldDB" id="A0ABD3PZZ9"/>
<evidence type="ECO:0000256" key="1">
    <source>
        <dbReference type="SAM" id="Coils"/>
    </source>
</evidence>
<name>A0ABD3PZZ9_9STRA</name>
<keyword evidence="1" id="KW-0175">Coiled coil</keyword>
<dbReference type="SUPFAM" id="SSF103657">
    <property type="entry name" value="BAR/IMD domain-like"/>
    <property type="match status" value="1"/>
</dbReference>
<reference evidence="3 4" key="1">
    <citation type="submission" date="2024-10" db="EMBL/GenBank/DDBJ databases">
        <title>Updated reference genomes for cyclostephanoid diatoms.</title>
        <authorList>
            <person name="Roberts W.R."/>
            <person name="Alverson A.J."/>
        </authorList>
    </citation>
    <scope>NUCLEOTIDE SEQUENCE [LARGE SCALE GENOMIC DNA]</scope>
    <source>
        <strain evidence="3 4">AJA010-31</strain>
    </source>
</reference>
<gene>
    <name evidence="3" type="ORF">ACHAWO_001651</name>
</gene>
<evidence type="ECO:0000313" key="3">
    <source>
        <dbReference type="EMBL" id="KAL3793602.1"/>
    </source>
</evidence>
<evidence type="ECO:0000256" key="2">
    <source>
        <dbReference type="SAM" id="MobiDB-lite"/>
    </source>
</evidence>
<comment type="caution">
    <text evidence="3">The sequence shown here is derived from an EMBL/GenBank/DDBJ whole genome shotgun (WGS) entry which is preliminary data.</text>
</comment>
<proteinExistence type="predicted"/>
<organism evidence="3 4">
    <name type="scientific">Cyclotella atomus</name>
    <dbReference type="NCBI Taxonomy" id="382360"/>
    <lineage>
        <taxon>Eukaryota</taxon>
        <taxon>Sar</taxon>
        <taxon>Stramenopiles</taxon>
        <taxon>Ochrophyta</taxon>
        <taxon>Bacillariophyta</taxon>
        <taxon>Coscinodiscophyceae</taxon>
        <taxon>Thalassiosirophycidae</taxon>
        <taxon>Stephanodiscales</taxon>
        <taxon>Stephanodiscaceae</taxon>
        <taxon>Cyclotella</taxon>
    </lineage>
</organism>
<feature type="compositionally biased region" description="Polar residues" evidence="2">
    <location>
        <begin position="441"/>
        <end position="452"/>
    </location>
</feature>
<dbReference type="Gene3D" id="1.20.1270.60">
    <property type="entry name" value="Arfaptin homology (AH) domain/BAR domain"/>
    <property type="match status" value="1"/>
</dbReference>
<accession>A0ABD3PZZ9</accession>
<sequence length="482" mass="52869">MMLKKNRIVTRVKDKTGISKSRNRNEDLFALRERYFEFSKKLKHLITAIESNHNAMKQLSASRLEVAKAIHSLTTETPLHKCAGELAPDGSDSTSSYAAVHVTLNKKCQLYLNKYPEHILHYAVEWERILTTRISDWLRQSEKLRVDLDHYQNKVEDLNQGVNRAQNKGKNVNDKEIEKLKRNEAKFVQARQDYDKFVNELCGYMEEVLDRGWKDLHPMLVKMAQFDTTFSNDEAAVLKSINGVTHELMSFGTKNDLMPQGRLKELETSSPDALIRKYHPSGTTLTIMGGEVGSGGLNSSGDELPLGGGGGLFGSIARKENSSENFGGSNGGSLHSSRNNSEVFAPRSRTNTGDSDWSRGHMPTEFAYVQNAAPAPTLEDVFGSPGGINSAPAGIPPPPSSMPPPLPPQQMPNMGGLSMYDNRRSVPSSMPPPMAPPPIPQASTYQIHSAPNSGGLFSPGSISQGSTNPFDNDGRSGTNPFG</sequence>
<keyword evidence="4" id="KW-1185">Reference proteome</keyword>
<feature type="compositionally biased region" description="Pro residues" evidence="2">
    <location>
        <begin position="394"/>
        <end position="410"/>
    </location>
</feature>
<feature type="compositionally biased region" description="Polar residues" evidence="2">
    <location>
        <begin position="334"/>
        <end position="355"/>
    </location>
</feature>
<feature type="region of interest" description="Disordered" evidence="2">
    <location>
        <begin position="377"/>
        <end position="482"/>
    </location>
</feature>
<feature type="region of interest" description="Disordered" evidence="2">
    <location>
        <begin position="321"/>
        <end position="359"/>
    </location>
</feature>
<dbReference type="InterPro" id="IPR027267">
    <property type="entry name" value="AH/BAR_dom_sf"/>
</dbReference>
<dbReference type="EMBL" id="JALLPJ020000388">
    <property type="protein sequence ID" value="KAL3793602.1"/>
    <property type="molecule type" value="Genomic_DNA"/>
</dbReference>
<feature type="compositionally biased region" description="Pro residues" evidence="2">
    <location>
        <begin position="429"/>
        <end position="440"/>
    </location>
</feature>
<dbReference type="Proteomes" id="UP001530400">
    <property type="component" value="Unassembled WGS sequence"/>
</dbReference>
<dbReference type="CDD" id="cd07307">
    <property type="entry name" value="BAR"/>
    <property type="match status" value="1"/>
</dbReference>
<feature type="coiled-coil region" evidence="1">
    <location>
        <begin position="141"/>
        <end position="175"/>
    </location>
</feature>
<evidence type="ECO:0008006" key="5">
    <source>
        <dbReference type="Google" id="ProtNLM"/>
    </source>
</evidence>
<evidence type="ECO:0000313" key="4">
    <source>
        <dbReference type="Proteomes" id="UP001530400"/>
    </source>
</evidence>
<feature type="compositionally biased region" description="Polar residues" evidence="2">
    <location>
        <begin position="460"/>
        <end position="482"/>
    </location>
</feature>
<protein>
    <recommendedName>
        <fullName evidence="5">BAR domain-containing protein</fullName>
    </recommendedName>
</protein>